<dbReference type="RefSeq" id="WP_243326654.1">
    <property type="nucleotide sequence ID" value="NZ_JAKZMM010000075.1"/>
</dbReference>
<dbReference type="InterPro" id="IPR011697">
    <property type="entry name" value="Peptidase_C26"/>
</dbReference>
<keyword evidence="2" id="KW-1185">Reference proteome</keyword>
<reference evidence="1 2" key="1">
    <citation type="submission" date="2022-03" db="EMBL/GenBank/DDBJ databases">
        <title>Parabacteroides sp. nov. isolated from swine feces.</title>
        <authorList>
            <person name="Bak J.E."/>
        </authorList>
    </citation>
    <scope>NUCLEOTIDE SEQUENCE [LARGE SCALE GENOMIC DNA]</scope>
    <source>
        <strain evidence="1 2">AGMB00274</strain>
    </source>
</reference>
<dbReference type="InterPro" id="IPR029062">
    <property type="entry name" value="Class_I_gatase-like"/>
</dbReference>
<protein>
    <submittedName>
        <fullName evidence="1">Membrane dipeptidase</fullName>
        <ecNumber evidence="1">3.4.13.-</ecNumber>
    </submittedName>
</protein>
<dbReference type="InterPro" id="IPR032466">
    <property type="entry name" value="Metal_Hydrolase"/>
</dbReference>
<dbReference type="EC" id="3.4.13.-" evidence="1"/>
<dbReference type="SUPFAM" id="SSF52317">
    <property type="entry name" value="Class I glutamine amidotransferase-like"/>
    <property type="match status" value="1"/>
</dbReference>
<sequence length="575" mass="63405">MMNSSYQLASVLKEADQYRLIESRPRIGISANRKDGQTCLAETYIQAVILAGGAPVVIPATTDLCVLSAVVQELDGILMSGGCDINPLFLNEEPVPALQDVDTLRDRYDLSLIRLASNRQIPIMGICRGHQMLNAAFGGTLYQDIYTQAEQPPIRHSQKMAREEASHTVRLEDGCVIAVNSFHHQAVKDLAPEFVQTAVATDGINEGMRHPEKSIFSVQWHPEAMAIHGDEEAQALFNHFIEEARIFRQAKELHQRIATIDSHTDTPMIFPGHFNIGEKQGGKVNLPFMEEGRIDAAFMVAYIPQGARDDASLAKATAYAEERLKEVIRQEKLNPTRMGIARTPDDLFLLKQAGKKAIFLGIENGYALGKDLDNIRKFRDMGVSYITLCHNGDNDLCDSARGKGEWKGLSPLGKQAVAEMNRLGVMVDISHAAESTFYDVLACSRYPIIASHSSARALCNHPRNLTDAQIKALAEHGGVVQICLYKGFINPEAEKASVSDAIRHINHIVDLVGVNHVGIGSDFDGDGELIGCRSSNELINITMYLLKEGYSDADISQIWGGNFLRVMRKVQSARQ</sequence>
<dbReference type="SUPFAM" id="SSF51556">
    <property type="entry name" value="Metallo-dependent hydrolases"/>
    <property type="match status" value="1"/>
</dbReference>
<keyword evidence="1" id="KW-0645">Protease</keyword>
<gene>
    <name evidence="1" type="ORF">MUN53_17405</name>
</gene>
<dbReference type="PANTHER" id="PTHR10443:SF12">
    <property type="entry name" value="DIPEPTIDASE"/>
    <property type="match status" value="1"/>
</dbReference>
<dbReference type="Gene3D" id="3.40.50.880">
    <property type="match status" value="1"/>
</dbReference>
<name>A0ABT0C5T2_9BACT</name>
<evidence type="ECO:0000313" key="2">
    <source>
        <dbReference type="Proteomes" id="UP001165444"/>
    </source>
</evidence>
<dbReference type="InterPro" id="IPR008257">
    <property type="entry name" value="Pept_M19"/>
</dbReference>
<dbReference type="Gene3D" id="3.20.20.140">
    <property type="entry name" value="Metal-dependent hydrolases"/>
    <property type="match status" value="1"/>
</dbReference>
<organism evidence="1 2">
    <name type="scientific">Parabacteroides faecalis</name>
    <dbReference type="NCBI Taxonomy" id="2924040"/>
    <lineage>
        <taxon>Bacteria</taxon>
        <taxon>Pseudomonadati</taxon>
        <taxon>Bacteroidota</taxon>
        <taxon>Bacteroidia</taxon>
        <taxon>Bacteroidales</taxon>
        <taxon>Tannerellaceae</taxon>
        <taxon>Parabacteroides</taxon>
    </lineage>
</organism>
<comment type="caution">
    <text evidence="1">The sequence shown here is derived from an EMBL/GenBank/DDBJ whole genome shotgun (WGS) entry which is preliminary data.</text>
</comment>
<dbReference type="CDD" id="cd01301">
    <property type="entry name" value="rDP_like"/>
    <property type="match status" value="1"/>
</dbReference>
<dbReference type="CDD" id="cd01745">
    <property type="entry name" value="GATase1_2"/>
    <property type="match status" value="1"/>
</dbReference>
<dbReference type="Pfam" id="PF07722">
    <property type="entry name" value="Peptidase_C26"/>
    <property type="match status" value="1"/>
</dbReference>
<keyword evidence="1" id="KW-0224">Dipeptidase</keyword>
<keyword evidence="1" id="KW-0378">Hydrolase</keyword>
<dbReference type="Pfam" id="PF01244">
    <property type="entry name" value="Peptidase_M19"/>
    <property type="match status" value="1"/>
</dbReference>
<dbReference type="PANTHER" id="PTHR10443">
    <property type="entry name" value="MICROSOMAL DIPEPTIDASE"/>
    <property type="match status" value="1"/>
</dbReference>
<dbReference type="PROSITE" id="PS51273">
    <property type="entry name" value="GATASE_TYPE_1"/>
    <property type="match status" value="1"/>
</dbReference>
<dbReference type="PROSITE" id="PS51365">
    <property type="entry name" value="RENAL_DIPEPTIDASE_2"/>
    <property type="match status" value="1"/>
</dbReference>
<accession>A0ABT0C5T2</accession>
<evidence type="ECO:0000313" key="1">
    <source>
        <dbReference type="EMBL" id="MCJ2382361.1"/>
    </source>
</evidence>
<dbReference type="GO" id="GO:0016805">
    <property type="term" value="F:dipeptidase activity"/>
    <property type="evidence" value="ECO:0007669"/>
    <property type="project" value="UniProtKB-KW"/>
</dbReference>
<dbReference type="EMBL" id="JAKZMM010000075">
    <property type="protein sequence ID" value="MCJ2382361.1"/>
    <property type="molecule type" value="Genomic_DNA"/>
</dbReference>
<proteinExistence type="predicted"/>
<dbReference type="Proteomes" id="UP001165444">
    <property type="component" value="Unassembled WGS sequence"/>
</dbReference>